<feature type="transmembrane region" description="Helical" evidence="2">
    <location>
        <begin position="61"/>
        <end position="82"/>
    </location>
</feature>
<evidence type="ECO:0000256" key="2">
    <source>
        <dbReference type="SAM" id="Phobius"/>
    </source>
</evidence>
<name>A0A6J6DXS1_9ZZZZ</name>
<proteinExistence type="predicted"/>
<evidence type="ECO:0000256" key="1">
    <source>
        <dbReference type="SAM" id="MobiDB-lite"/>
    </source>
</evidence>
<feature type="transmembrane region" description="Helical" evidence="2">
    <location>
        <begin position="6"/>
        <end position="28"/>
    </location>
</feature>
<sequence>MHPLEFPVLGAVGLAVIIYSFSRIMLWLSKASGPLVFVVVAALITVAGFLFASKASVRTSVIAGVCTIATLGLVGTGAVMAIDGERPMHEFPTASNEPSICASPEKTEADKKGSQTVGAKSNVAATIILDADNDLFAQTIGIGATRQITLPRSNPSNIMFRNSSDQTVRLTANLGAFTSTVNGTEITEKPVTCTTLVEPGGRQFLTLVFPKSSPPNGPSSEPYTFTVPGVEGAEVSIVVP</sequence>
<protein>
    <submittedName>
        <fullName evidence="3">Unannotated protein</fullName>
    </submittedName>
</protein>
<feature type="transmembrane region" description="Helical" evidence="2">
    <location>
        <begin position="35"/>
        <end position="55"/>
    </location>
</feature>
<organism evidence="3">
    <name type="scientific">freshwater metagenome</name>
    <dbReference type="NCBI Taxonomy" id="449393"/>
    <lineage>
        <taxon>unclassified sequences</taxon>
        <taxon>metagenomes</taxon>
        <taxon>ecological metagenomes</taxon>
    </lineage>
</organism>
<gene>
    <name evidence="3" type="ORF">UFOPK1493_02228</name>
</gene>
<keyword evidence="2" id="KW-1133">Transmembrane helix</keyword>
<keyword evidence="2" id="KW-0472">Membrane</keyword>
<dbReference type="AlphaFoldDB" id="A0A6J6DXS1"/>
<keyword evidence="2" id="KW-0812">Transmembrane</keyword>
<reference evidence="3" key="1">
    <citation type="submission" date="2020-05" db="EMBL/GenBank/DDBJ databases">
        <authorList>
            <person name="Chiriac C."/>
            <person name="Salcher M."/>
            <person name="Ghai R."/>
            <person name="Kavagutti S V."/>
        </authorList>
    </citation>
    <scope>NUCLEOTIDE SEQUENCE</scope>
</reference>
<accession>A0A6J6DXS1</accession>
<feature type="region of interest" description="Disordered" evidence="1">
    <location>
        <begin position="93"/>
        <end position="115"/>
    </location>
</feature>
<evidence type="ECO:0000313" key="3">
    <source>
        <dbReference type="EMBL" id="CAB4568326.1"/>
    </source>
</evidence>
<dbReference type="EMBL" id="CAEZSR010000085">
    <property type="protein sequence ID" value="CAB4568326.1"/>
    <property type="molecule type" value="Genomic_DNA"/>
</dbReference>